<keyword evidence="4" id="KW-1185">Reference proteome</keyword>
<dbReference type="EMBL" id="RJJG01000001">
    <property type="protein sequence ID" value="RNI10915.1"/>
    <property type="molecule type" value="Genomic_DNA"/>
</dbReference>
<dbReference type="Proteomes" id="UP000186879">
    <property type="component" value="Chromosome"/>
</dbReference>
<evidence type="ECO:0000313" key="2">
    <source>
        <dbReference type="EMBL" id="RNI10915.1"/>
    </source>
</evidence>
<dbReference type="RefSeq" id="WP_072560438.1">
    <property type="nucleotide sequence ID" value="NZ_CP017921.1"/>
</dbReference>
<dbReference type="KEGG" id="mhaz:BHR79_01110"/>
<dbReference type="AlphaFoldDB" id="A0A1L3Q022"/>
<reference evidence="1 4" key="1">
    <citation type="submission" date="2016-10" db="EMBL/GenBank/DDBJ databases">
        <title>Methanohalophilus halophilus.</title>
        <authorList>
            <person name="L'haridon S."/>
        </authorList>
    </citation>
    <scope>NUCLEOTIDE SEQUENCE [LARGE SCALE GENOMIC DNA]</scope>
    <source>
        <strain evidence="1 4">Z-7982</strain>
    </source>
</reference>
<dbReference type="EMBL" id="CP017921">
    <property type="protein sequence ID" value="APH38218.1"/>
    <property type="molecule type" value="Genomic_DNA"/>
</dbReference>
<reference evidence="2 6" key="3">
    <citation type="submission" date="2018-10" db="EMBL/GenBank/DDBJ databases">
        <title>Cultivation of a novel Methanohalophilus strain from Kebrit Deep of the Red Sea and a genomic comparison of members of the genus Methanohalophilus.</title>
        <authorList>
            <person name="Guan Y."/>
            <person name="Ngugi D.K."/>
            <person name="Stingl U."/>
        </authorList>
    </citation>
    <scope>NUCLEOTIDE SEQUENCE [LARGE SCALE GENOMIC DNA]</scope>
    <source>
        <strain evidence="2 6">DSM 3094</strain>
    </source>
</reference>
<dbReference type="EMBL" id="FNMU01000001">
    <property type="protein sequence ID" value="SDV99670.1"/>
    <property type="molecule type" value="Genomic_DNA"/>
</dbReference>
<dbReference type="Proteomes" id="UP000198669">
    <property type="component" value="Unassembled WGS sequence"/>
</dbReference>
<evidence type="ECO:0000313" key="3">
    <source>
        <dbReference type="EMBL" id="SDV99670.1"/>
    </source>
</evidence>
<proteinExistence type="predicted"/>
<name>A0A1L3Q022_9EURY</name>
<evidence type="ECO:0000313" key="5">
    <source>
        <dbReference type="Proteomes" id="UP000198669"/>
    </source>
</evidence>
<dbReference type="STRING" id="2177.BHR79_01110"/>
<protein>
    <submittedName>
        <fullName evidence="1">Uncharacterized protein</fullName>
    </submittedName>
</protein>
<gene>
    <name evidence="1" type="ORF">BHR79_01110</name>
    <name evidence="2" type="ORF">EFE40_01680</name>
    <name evidence="3" type="ORF">SAMN04515625_0042</name>
</gene>
<organism evidence="1 4">
    <name type="scientific">Methanohalophilus halophilus</name>
    <dbReference type="NCBI Taxonomy" id="2177"/>
    <lineage>
        <taxon>Archaea</taxon>
        <taxon>Methanobacteriati</taxon>
        <taxon>Methanobacteriota</taxon>
        <taxon>Stenosarchaea group</taxon>
        <taxon>Methanomicrobia</taxon>
        <taxon>Methanosarcinales</taxon>
        <taxon>Methanosarcinaceae</taxon>
        <taxon>Methanohalophilus</taxon>
    </lineage>
</organism>
<evidence type="ECO:0000313" key="6">
    <source>
        <dbReference type="Proteomes" id="UP000267921"/>
    </source>
</evidence>
<sequence>MPTNAEKIEAQRRYLDMLQDKYNKTPVSIKIKEGKNPDPQNIDMKLYKWLPYKDVWHLVEEPIYTRSIMPNEVFIDPDTDDWWTMQASISRLLEYCMKNYIPFNECAFSGGKGIHVSFLLSPFNLPEKLERSIKSFNIDYMRIIRQILVTQLLQEAAIHPDKIGLDWGKIKFSKDRKGTQVRCFGTTRKDGNFKTQIELDKIPVEPPKPGSLPLKIPDRIQEWDITDTHYHTIIIEALKAECDRVKKANRNPTKDVEINDELQNFPCMRYIMANIAEMKHGRYEAAKAIVLLCEKLGKSEDETYEAVHEIIKKCKHFTPSEPELYIHNAMTVYGGKYHFSCIKTRDLVGSVGCDKDNCPISQAYRQAQKLTKADISPNTVSVERWPGCIHNVLEARDPTEDMLILLSAFLGQMGIPKESAQAIYK</sequence>
<evidence type="ECO:0000313" key="4">
    <source>
        <dbReference type="Proteomes" id="UP000186879"/>
    </source>
</evidence>
<accession>A0A1L3Q022</accession>
<evidence type="ECO:0000313" key="1">
    <source>
        <dbReference type="EMBL" id="APH38218.1"/>
    </source>
</evidence>
<dbReference type="Proteomes" id="UP000267921">
    <property type="component" value="Unassembled WGS sequence"/>
</dbReference>
<reference evidence="3 5" key="2">
    <citation type="submission" date="2016-10" db="EMBL/GenBank/DDBJ databases">
        <authorList>
            <person name="de Groot N.N."/>
        </authorList>
    </citation>
    <scope>NUCLEOTIDE SEQUENCE [LARGE SCALE GENOMIC DNA]</scope>
    <source>
        <strain evidence="3 5">Z-7982</strain>
    </source>
</reference>
<dbReference type="GeneID" id="30582312"/>